<keyword evidence="2" id="KW-1185">Reference proteome</keyword>
<name>N1WS17_9FLAO</name>
<protein>
    <submittedName>
        <fullName evidence="1">Uncharacterized protein</fullName>
    </submittedName>
</protein>
<dbReference type="EMBL" id="APLF01000027">
    <property type="protein sequence ID" value="EMY79919.1"/>
    <property type="molecule type" value="Genomic_DNA"/>
</dbReference>
<reference evidence="1 2" key="1">
    <citation type="journal article" date="2014" name="Genome Biol. Evol.">
        <title>Extensive gene acquisition in the extremely psychrophilic bacterial species Psychroflexus torquis and the link to sea-ice ecosystem specialism.</title>
        <authorList>
            <person name="Feng S."/>
            <person name="Powell S.M."/>
            <person name="Wilson R."/>
            <person name="Bowman J.P."/>
        </authorList>
    </citation>
    <scope>NUCLEOTIDE SEQUENCE [LARGE SCALE GENOMIC DNA]</scope>
    <source>
        <strain evidence="1 2">ACAM 44</strain>
    </source>
</reference>
<evidence type="ECO:0000313" key="1">
    <source>
        <dbReference type="EMBL" id="EMY79919.1"/>
    </source>
</evidence>
<evidence type="ECO:0000313" key="2">
    <source>
        <dbReference type="Proteomes" id="UP000012317"/>
    </source>
</evidence>
<sequence>MGLITKDRIPELTELLTNKGINLFHSCQLTDFESYLKLRGIPSRNLVHREEYELTEFDTDENDKENEVWDKVFVNLSDFGNYFALYNMNNKYTASIPTIYGPISIQMIPTGLEKADDICLSLKSAGLKGFKREDYGISIEQVEDIFFCVECENPSDEPYIKRTNELRETFDVKDPGALNPELNFSIENEILGFENIISITVDPIIVNGRELYDVVKVMLHYYEIDTFVLKRKFHYQEGDERKKLMKIISENLSKNELNLTSLKEILKGFEYGLNWINRVENGGLEYNLNRYLNYLKAGTIDKL</sequence>
<organism evidence="1 2">
    <name type="scientific">Psychroflexus gondwanensis ACAM 44</name>
    <dbReference type="NCBI Taxonomy" id="1189619"/>
    <lineage>
        <taxon>Bacteria</taxon>
        <taxon>Pseudomonadati</taxon>
        <taxon>Bacteroidota</taxon>
        <taxon>Flavobacteriia</taxon>
        <taxon>Flavobacteriales</taxon>
        <taxon>Flavobacteriaceae</taxon>
        <taxon>Psychroflexus</taxon>
    </lineage>
</organism>
<gene>
    <name evidence="1" type="ORF">pgond44_14543</name>
</gene>
<proteinExistence type="predicted"/>
<comment type="caution">
    <text evidence="1">The sequence shown here is derived from an EMBL/GenBank/DDBJ whole genome shotgun (WGS) entry which is preliminary data.</text>
</comment>
<dbReference type="AlphaFoldDB" id="N1WS17"/>
<dbReference type="Proteomes" id="UP000012317">
    <property type="component" value="Unassembled WGS sequence"/>
</dbReference>
<accession>N1WS17</accession>
<dbReference type="RefSeq" id="WP_003445203.1">
    <property type="nucleotide sequence ID" value="NZ_APLF01000027.1"/>
</dbReference>